<feature type="binding site" evidence="9">
    <location>
        <begin position="10"/>
        <end position="17"/>
    </location>
    <ligand>
        <name>ATP</name>
        <dbReference type="ChEBI" id="CHEBI:30616"/>
    </ligand>
</feature>
<keyword evidence="3 9" id="KW-0819">tRNA processing</keyword>
<dbReference type="RefSeq" id="WP_367966203.1">
    <property type="nucleotide sequence ID" value="NZ_JBAKFI010000004.1"/>
</dbReference>
<feature type="domain" description="tRNA-specific 2-thiouridylase MnmA-like C-terminal" evidence="10">
    <location>
        <begin position="283"/>
        <end position="358"/>
    </location>
</feature>
<proteinExistence type="inferred from homology"/>
<keyword evidence="9" id="KW-0963">Cytoplasm</keyword>
<name>A0ABV3S6G9_9GAMM</name>
<evidence type="ECO:0000256" key="3">
    <source>
        <dbReference type="ARBA" id="ARBA00022694"/>
    </source>
</evidence>
<dbReference type="InterPro" id="IPR004506">
    <property type="entry name" value="MnmA-like"/>
</dbReference>
<dbReference type="Gene3D" id="3.40.50.620">
    <property type="entry name" value="HUPs"/>
    <property type="match status" value="1"/>
</dbReference>
<evidence type="ECO:0000256" key="9">
    <source>
        <dbReference type="HAMAP-Rule" id="MF_00144"/>
    </source>
</evidence>
<feature type="binding site" evidence="9">
    <location>
        <position position="125"/>
    </location>
    <ligand>
        <name>ATP</name>
        <dbReference type="ChEBI" id="CHEBI:30616"/>
    </ligand>
</feature>
<feature type="region of interest" description="Interaction with tRNA" evidence="9">
    <location>
        <begin position="147"/>
        <end position="149"/>
    </location>
</feature>
<comment type="similarity">
    <text evidence="9">Belongs to the MnmA/TRMU family.</text>
</comment>
<evidence type="ECO:0000256" key="8">
    <source>
        <dbReference type="ARBA" id="ARBA00051542"/>
    </source>
</evidence>
<comment type="caution">
    <text evidence="9">Lacks conserved residue(s) required for the propagation of feature annotation.</text>
</comment>
<accession>A0ABV3S6G9</accession>
<keyword evidence="2 9" id="KW-0808">Transferase</keyword>
<feature type="site" description="Interaction with tRNA" evidence="9">
    <location>
        <position position="342"/>
    </location>
</feature>
<comment type="caution">
    <text evidence="12">The sequence shown here is derived from an EMBL/GenBank/DDBJ whole genome shotgun (WGS) entry which is preliminary data.</text>
</comment>
<dbReference type="InterPro" id="IPR014729">
    <property type="entry name" value="Rossmann-like_a/b/a_fold"/>
</dbReference>
<sequence length="373" mass="41210">MERDSRVIVGLSGGVDSAVSAWLLCEQGYRVEGLFMKNWEDDDTETHCSAEADYADARQVAETLGIPLHRANFSAAYREEVFEHCLREFRAGRTPNPDILCNQRIKFRAFLDHARRLGADRVATGHYAAIGGEPGARTLRRAADADKDQTYFLYTLDQEQLEAAIFPLATLTKPRVRAMADSAGFANFNKADSTGICFIGERDFQAFLARYIDRRPGPIVTVEGDEVGRHEGLAFYTIGQRRGLNLGGRADRPGLPWYVAGKDMTANQLVVAQGHDHPALMNHGLLAGDWHWVDGQGPDQPIRCTARLRHRQPDQPGRLAPCADGRRELIFDDPQRAVAPGQSVVIYDGERCLGGGIIDERLPVERSLVSGAA</sequence>
<keyword evidence="5 9" id="KW-0067">ATP-binding</keyword>
<dbReference type="InterPro" id="IPR023382">
    <property type="entry name" value="MnmA-like_central_sf"/>
</dbReference>
<protein>
    <recommendedName>
        <fullName evidence="9">tRNA-specific 2-thiouridylase MnmA</fullName>
        <ecNumber evidence="9">2.8.1.13</ecNumber>
    </recommendedName>
</protein>
<feature type="domain" description="tRNA-specific 2-thiouridylase MnmA-like central" evidence="11">
    <location>
        <begin position="205"/>
        <end position="273"/>
    </location>
</feature>
<dbReference type="Pfam" id="PF03054">
    <property type="entry name" value="tRNA_Me_trans"/>
    <property type="match status" value="1"/>
</dbReference>
<dbReference type="PANTHER" id="PTHR11933:SF5">
    <property type="entry name" value="MITOCHONDRIAL TRNA-SPECIFIC 2-THIOURIDYLASE 1"/>
    <property type="match status" value="1"/>
</dbReference>
<evidence type="ECO:0000256" key="1">
    <source>
        <dbReference type="ARBA" id="ARBA00022555"/>
    </source>
</evidence>
<keyword evidence="13" id="KW-1185">Reference proteome</keyword>
<evidence type="ECO:0000313" key="12">
    <source>
        <dbReference type="EMBL" id="MEX0385723.1"/>
    </source>
</evidence>
<comment type="catalytic activity">
    <reaction evidence="8 9">
        <text>S-sulfanyl-L-cysteinyl-[protein] + uridine(34) in tRNA + AH2 + ATP = 2-thiouridine(34) in tRNA + L-cysteinyl-[protein] + A + AMP + diphosphate + H(+)</text>
        <dbReference type="Rhea" id="RHEA:47032"/>
        <dbReference type="Rhea" id="RHEA-COMP:10131"/>
        <dbReference type="Rhea" id="RHEA-COMP:11726"/>
        <dbReference type="Rhea" id="RHEA-COMP:11727"/>
        <dbReference type="Rhea" id="RHEA-COMP:11728"/>
        <dbReference type="ChEBI" id="CHEBI:13193"/>
        <dbReference type="ChEBI" id="CHEBI:15378"/>
        <dbReference type="ChEBI" id="CHEBI:17499"/>
        <dbReference type="ChEBI" id="CHEBI:29950"/>
        <dbReference type="ChEBI" id="CHEBI:30616"/>
        <dbReference type="ChEBI" id="CHEBI:33019"/>
        <dbReference type="ChEBI" id="CHEBI:61963"/>
        <dbReference type="ChEBI" id="CHEBI:65315"/>
        <dbReference type="ChEBI" id="CHEBI:87170"/>
        <dbReference type="ChEBI" id="CHEBI:456215"/>
        <dbReference type="EC" id="2.8.1.13"/>
    </reaction>
</comment>
<feature type="binding site" evidence="9">
    <location>
        <position position="36"/>
    </location>
    <ligand>
        <name>ATP</name>
        <dbReference type="ChEBI" id="CHEBI:30616"/>
    </ligand>
</feature>
<dbReference type="PANTHER" id="PTHR11933">
    <property type="entry name" value="TRNA 5-METHYLAMINOMETHYL-2-THIOURIDYLATE -METHYLTRANSFERASE"/>
    <property type="match status" value="1"/>
</dbReference>
<feature type="site" description="Interaction with tRNA" evidence="9">
    <location>
        <position position="126"/>
    </location>
</feature>
<comment type="function">
    <text evidence="9">Catalyzes the 2-thiolation of uridine at the wobble position (U34) of tRNA, leading to the formation of s(2)U34.</text>
</comment>
<keyword evidence="4 9" id="KW-0547">Nucleotide-binding</keyword>
<evidence type="ECO:0000256" key="4">
    <source>
        <dbReference type="ARBA" id="ARBA00022741"/>
    </source>
</evidence>
<feature type="active site" description="Cysteine persulfide intermediate" evidence="9">
    <location>
        <position position="197"/>
    </location>
</feature>
<dbReference type="SUPFAM" id="SSF52402">
    <property type="entry name" value="Adenine nucleotide alpha hydrolases-like"/>
    <property type="match status" value="1"/>
</dbReference>
<dbReference type="CDD" id="cd01998">
    <property type="entry name" value="MnmA_TRMU-like"/>
    <property type="match status" value="1"/>
</dbReference>
<gene>
    <name evidence="9 12" type="primary">mnmA</name>
    <name evidence="12" type="ORF">V6X64_01765</name>
</gene>
<reference evidence="12 13" key="1">
    <citation type="submission" date="2024-02" db="EMBL/GenBank/DDBJ databases">
        <title>New especies of Spiribacter isolated from saline water.</title>
        <authorList>
            <person name="Leon M.J."/>
            <person name="De La Haba R."/>
            <person name="Sanchez-Porro C."/>
            <person name="Ventosa A."/>
        </authorList>
    </citation>
    <scope>NUCLEOTIDE SEQUENCE [LARGE SCALE GENOMIC DNA]</scope>
    <source>
        <strain evidence="13">ag22IC4-227</strain>
    </source>
</reference>
<dbReference type="Gene3D" id="2.40.30.10">
    <property type="entry name" value="Translation factors"/>
    <property type="match status" value="1"/>
</dbReference>
<evidence type="ECO:0000256" key="2">
    <source>
        <dbReference type="ARBA" id="ARBA00022679"/>
    </source>
</evidence>
<organism evidence="12 13">
    <name type="scientific">Spiribacter onubensis</name>
    <dbReference type="NCBI Taxonomy" id="3122420"/>
    <lineage>
        <taxon>Bacteria</taxon>
        <taxon>Pseudomonadati</taxon>
        <taxon>Pseudomonadota</taxon>
        <taxon>Gammaproteobacteria</taxon>
        <taxon>Chromatiales</taxon>
        <taxon>Ectothiorhodospiraceae</taxon>
        <taxon>Spiribacter</taxon>
    </lineage>
</organism>
<keyword evidence="6 9" id="KW-0694">RNA-binding</keyword>
<dbReference type="Pfam" id="PF20259">
    <property type="entry name" value="tRNA_Me_trans_M"/>
    <property type="match status" value="1"/>
</dbReference>
<dbReference type="NCBIfam" id="NF001138">
    <property type="entry name" value="PRK00143.1"/>
    <property type="match status" value="1"/>
</dbReference>
<evidence type="ECO:0000256" key="5">
    <source>
        <dbReference type="ARBA" id="ARBA00022840"/>
    </source>
</evidence>
<dbReference type="EC" id="2.8.1.13" evidence="9"/>
<evidence type="ECO:0000256" key="7">
    <source>
        <dbReference type="ARBA" id="ARBA00023157"/>
    </source>
</evidence>
<feature type="region of interest" description="Interaction with target base in tRNA" evidence="9">
    <location>
        <begin position="96"/>
        <end position="98"/>
    </location>
</feature>
<feature type="active site" description="Nucleophile" evidence="9">
    <location>
        <position position="101"/>
    </location>
</feature>
<evidence type="ECO:0000313" key="13">
    <source>
        <dbReference type="Proteomes" id="UP001556653"/>
    </source>
</evidence>
<dbReference type="Gene3D" id="2.30.30.280">
    <property type="entry name" value="Adenine nucleotide alpha hydrolases-like domains"/>
    <property type="match status" value="1"/>
</dbReference>
<dbReference type="HAMAP" id="MF_00144">
    <property type="entry name" value="tRNA_thiouridyl_MnmA"/>
    <property type="match status" value="1"/>
</dbReference>
<keyword evidence="7" id="KW-1015">Disulfide bond</keyword>
<dbReference type="InterPro" id="IPR046885">
    <property type="entry name" value="MnmA-like_C"/>
</dbReference>
<comment type="subcellular location">
    <subcellularLocation>
        <location evidence="9">Cytoplasm</location>
    </subcellularLocation>
</comment>
<evidence type="ECO:0000256" key="6">
    <source>
        <dbReference type="ARBA" id="ARBA00022884"/>
    </source>
</evidence>
<dbReference type="Proteomes" id="UP001556653">
    <property type="component" value="Unassembled WGS sequence"/>
</dbReference>
<dbReference type="Pfam" id="PF20258">
    <property type="entry name" value="tRNA_Me_trans_C"/>
    <property type="match status" value="1"/>
</dbReference>
<dbReference type="EMBL" id="JBAKFJ010000001">
    <property type="protein sequence ID" value="MEX0385723.1"/>
    <property type="molecule type" value="Genomic_DNA"/>
</dbReference>
<evidence type="ECO:0000259" key="11">
    <source>
        <dbReference type="Pfam" id="PF20259"/>
    </source>
</evidence>
<evidence type="ECO:0000259" key="10">
    <source>
        <dbReference type="Pfam" id="PF20258"/>
    </source>
</evidence>
<dbReference type="InterPro" id="IPR046884">
    <property type="entry name" value="MnmA-like_central"/>
</dbReference>
<keyword evidence="1 9" id="KW-0820">tRNA-binding</keyword>
<dbReference type="GO" id="GO:0103016">
    <property type="term" value="F:tRNA-uridine 2-sulfurtransferase activity"/>
    <property type="evidence" value="ECO:0007669"/>
    <property type="project" value="UniProtKB-EC"/>
</dbReference>
<dbReference type="NCBIfam" id="TIGR00420">
    <property type="entry name" value="trmU"/>
    <property type="match status" value="1"/>
</dbReference>